<evidence type="ECO:0000313" key="3">
    <source>
        <dbReference type="Proteomes" id="UP000615446"/>
    </source>
</evidence>
<dbReference type="AlphaFoldDB" id="A0A8H3QCC9"/>
<comment type="caution">
    <text evidence="2">The sequence shown here is derived from an EMBL/GenBank/DDBJ whole genome shotgun (WGS) entry which is preliminary data.</text>
</comment>
<feature type="transmembrane region" description="Helical" evidence="1">
    <location>
        <begin position="18"/>
        <end position="37"/>
    </location>
</feature>
<sequence>MKIFFFILFNPVKKNQLLYYNFIQTSLWTTFLVIIIYRTDVVLVTQLEEEEISCRFQELTTVKVDK</sequence>
<reference evidence="2" key="1">
    <citation type="submission" date="2019-10" db="EMBL/GenBank/DDBJ databases">
        <title>Conservation and host-specific expression of non-tandemly repeated heterogenous ribosome RNA gene in arbuscular mycorrhizal fungi.</title>
        <authorList>
            <person name="Maeda T."/>
            <person name="Kobayashi Y."/>
            <person name="Nakagawa T."/>
            <person name="Ezawa T."/>
            <person name="Yamaguchi K."/>
            <person name="Bino T."/>
            <person name="Nishimoto Y."/>
            <person name="Shigenobu S."/>
            <person name="Kawaguchi M."/>
        </authorList>
    </citation>
    <scope>NUCLEOTIDE SEQUENCE</scope>
    <source>
        <strain evidence="2">HR1</strain>
    </source>
</reference>
<accession>A0A8H3QCC9</accession>
<dbReference type="EMBL" id="BLAL01000011">
    <property type="protein sequence ID" value="GES73762.1"/>
    <property type="molecule type" value="Genomic_DNA"/>
</dbReference>
<name>A0A8H3QCC9_9GLOM</name>
<keyword evidence="1" id="KW-0472">Membrane</keyword>
<keyword evidence="1" id="KW-0812">Transmembrane</keyword>
<evidence type="ECO:0000313" key="2">
    <source>
        <dbReference type="EMBL" id="GES73762.1"/>
    </source>
</evidence>
<protein>
    <submittedName>
        <fullName evidence="2">Uncharacterized protein</fullName>
    </submittedName>
</protein>
<evidence type="ECO:0000256" key="1">
    <source>
        <dbReference type="SAM" id="Phobius"/>
    </source>
</evidence>
<proteinExistence type="predicted"/>
<dbReference type="Proteomes" id="UP000615446">
    <property type="component" value="Unassembled WGS sequence"/>
</dbReference>
<gene>
    <name evidence="2" type="ORF">RCL2_000127600</name>
</gene>
<organism evidence="2 3">
    <name type="scientific">Rhizophagus clarus</name>
    <dbReference type="NCBI Taxonomy" id="94130"/>
    <lineage>
        <taxon>Eukaryota</taxon>
        <taxon>Fungi</taxon>
        <taxon>Fungi incertae sedis</taxon>
        <taxon>Mucoromycota</taxon>
        <taxon>Glomeromycotina</taxon>
        <taxon>Glomeromycetes</taxon>
        <taxon>Glomerales</taxon>
        <taxon>Glomeraceae</taxon>
        <taxon>Rhizophagus</taxon>
    </lineage>
</organism>
<keyword evidence="1" id="KW-1133">Transmembrane helix</keyword>